<keyword evidence="2" id="KW-0732">Signal</keyword>
<keyword evidence="1" id="KW-0175">Coiled coil</keyword>
<evidence type="ECO:0000256" key="1">
    <source>
        <dbReference type="SAM" id="Coils"/>
    </source>
</evidence>
<feature type="coiled-coil region" evidence="1">
    <location>
        <begin position="33"/>
        <end position="167"/>
    </location>
</feature>
<accession>A0A0G0UK28</accession>
<protein>
    <submittedName>
        <fullName evidence="3">Uncharacterized protein</fullName>
    </submittedName>
</protein>
<name>A0A0G0UK28_9BACT</name>
<comment type="caution">
    <text evidence="3">The sequence shown here is derived from an EMBL/GenBank/DDBJ whole genome shotgun (WGS) entry which is preliminary data.</text>
</comment>
<evidence type="ECO:0000256" key="2">
    <source>
        <dbReference type="SAM" id="SignalP"/>
    </source>
</evidence>
<evidence type="ECO:0000313" key="3">
    <source>
        <dbReference type="EMBL" id="KKR89118.1"/>
    </source>
</evidence>
<proteinExistence type="predicted"/>
<feature type="chain" id="PRO_5002534657" evidence="2">
    <location>
        <begin position="25"/>
        <end position="271"/>
    </location>
</feature>
<dbReference type="AlphaFoldDB" id="A0A0G0UK28"/>
<reference evidence="3 4" key="1">
    <citation type="journal article" date="2015" name="Nature">
        <title>rRNA introns, odd ribosomes, and small enigmatic genomes across a large radiation of phyla.</title>
        <authorList>
            <person name="Brown C.T."/>
            <person name="Hug L.A."/>
            <person name="Thomas B.C."/>
            <person name="Sharon I."/>
            <person name="Castelle C.J."/>
            <person name="Singh A."/>
            <person name="Wilkins M.J."/>
            <person name="Williams K.H."/>
            <person name="Banfield J.F."/>
        </authorList>
    </citation>
    <scope>NUCLEOTIDE SEQUENCE [LARGE SCALE GENOMIC DNA]</scope>
</reference>
<dbReference type="EMBL" id="LCAK01000001">
    <property type="protein sequence ID" value="KKR89118.1"/>
    <property type="molecule type" value="Genomic_DNA"/>
</dbReference>
<dbReference type="Proteomes" id="UP000033918">
    <property type="component" value="Unassembled WGS sequence"/>
</dbReference>
<evidence type="ECO:0000313" key="4">
    <source>
        <dbReference type="Proteomes" id="UP000033918"/>
    </source>
</evidence>
<dbReference type="PATRIC" id="fig|1619006.3.peg.22"/>
<sequence>MGFSAIIAVLLSAGALILPTAAQTSGTSATPFRQQIRDIQQDFRQNIEEVRQNLKGEISQLREGALEEFKEKRLEAKNLIEQKREEFKNTIEEKRAQLQSQIQKNREDLKNRLIKIKDERKKQTVERINNQINELNERRLDHFSDVLEKLEKVLDRIGSRADKAEAHGLDISAVRTAITEANNVIAASRAAIAAQAGKTYTIIISTEAALRTDVGKTRQVLHDDLTKVQETVKAAREAVKKAAVTLAQIPRVDELEVATSTATSTATSSNQ</sequence>
<gene>
    <name evidence="3" type="ORF">UU38_C0001G0020</name>
</gene>
<dbReference type="SUPFAM" id="SSF58113">
    <property type="entry name" value="Apolipoprotein A-I"/>
    <property type="match status" value="1"/>
</dbReference>
<dbReference type="Gene3D" id="1.20.120.20">
    <property type="entry name" value="Apolipoprotein"/>
    <property type="match status" value="1"/>
</dbReference>
<feature type="signal peptide" evidence="2">
    <location>
        <begin position="1"/>
        <end position="24"/>
    </location>
</feature>
<organism evidence="3 4">
    <name type="scientific">Candidatus Wolfebacteria bacterium GW2011_GWB1_41_12</name>
    <dbReference type="NCBI Taxonomy" id="1619006"/>
    <lineage>
        <taxon>Bacteria</taxon>
        <taxon>Candidatus Wolfeibacteriota</taxon>
    </lineage>
</organism>